<dbReference type="HAMAP" id="MF_00479">
    <property type="entry name" value="RsxG_RnfG"/>
    <property type="match status" value="1"/>
</dbReference>
<dbReference type="GO" id="GO:0022900">
    <property type="term" value="P:electron transport chain"/>
    <property type="evidence" value="ECO:0007669"/>
    <property type="project" value="UniProtKB-UniRule"/>
</dbReference>
<evidence type="ECO:0000256" key="7">
    <source>
        <dbReference type="SAM" id="Phobius"/>
    </source>
</evidence>
<comment type="similarity">
    <text evidence="6">Belongs to the RnfG family.</text>
</comment>
<keyword evidence="6 7" id="KW-1133">Transmembrane helix</keyword>
<dbReference type="PIRSF" id="PIRSF006091">
    <property type="entry name" value="E_trnsport_RnfG"/>
    <property type="match status" value="1"/>
</dbReference>
<evidence type="ECO:0000256" key="5">
    <source>
        <dbReference type="ARBA" id="ARBA00022982"/>
    </source>
</evidence>
<keyword evidence="10" id="KW-1185">Reference proteome</keyword>
<evidence type="ECO:0000256" key="6">
    <source>
        <dbReference type="HAMAP-Rule" id="MF_00479"/>
    </source>
</evidence>
<evidence type="ECO:0000256" key="3">
    <source>
        <dbReference type="ARBA" id="ARBA00022630"/>
    </source>
</evidence>
<dbReference type="GO" id="GO:0005886">
    <property type="term" value="C:plasma membrane"/>
    <property type="evidence" value="ECO:0007669"/>
    <property type="project" value="UniProtKB-SubCell"/>
</dbReference>
<comment type="subcellular location">
    <subcellularLocation>
        <location evidence="6">Cell membrane</location>
        <topology evidence="6">Single-pass membrane protein</topology>
    </subcellularLocation>
</comment>
<dbReference type="Proteomes" id="UP000516360">
    <property type="component" value="Chromosome"/>
</dbReference>
<evidence type="ECO:0000256" key="1">
    <source>
        <dbReference type="ARBA" id="ARBA00022448"/>
    </source>
</evidence>
<keyword evidence="6" id="KW-1003">Cell membrane</keyword>
<dbReference type="InterPro" id="IPR010209">
    <property type="entry name" value="Ion_transpt_RnfG/RsxG"/>
</dbReference>
<evidence type="ECO:0000313" key="9">
    <source>
        <dbReference type="EMBL" id="BCB97324.1"/>
    </source>
</evidence>
<dbReference type="AlphaFoldDB" id="A0A7G1H3D4"/>
<dbReference type="GO" id="GO:0010181">
    <property type="term" value="F:FMN binding"/>
    <property type="evidence" value="ECO:0007669"/>
    <property type="project" value="InterPro"/>
</dbReference>
<dbReference type="RefSeq" id="WP_203472460.1">
    <property type="nucleotide sequence ID" value="NZ_AP022873.1"/>
</dbReference>
<dbReference type="SMART" id="SM00900">
    <property type="entry name" value="FMN_bind"/>
    <property type="match status" value="1"/>
</dbReference>
<dbReference type="KEGG" id="dtp:JZK55_22460"/>
<keyword evidence="3 6" id="KW-0285">Flavoprotein</keyword>
<feature type="modified residue" description="FMN phosphoryl threonine" evidence="6">
    <location>
        <position position="162"/>
    </location>
</feature>
<sequence length="197" mass="21547">MTGKDIIKITINLVVIYLIGGAILAAVYATTSPVIFKNNEEAKKQALRALMPEADDIKKMGDWTIHEKHAEYFVAKKGDDIVGYIVQSFGKGYSSYIDTLIAVDKDFKVQKINILHHAETPGLGDEIETDSFKGQFKGKDFDHLKVLKTETTEYIQAISGATISSRAVTEDAVKSGVDFLMKTIKGGAENGSADRKG</sequence>
<evidence type="ECO:0000313" key="10">
    <source>
        <dbReference type="Proteomes" id="UP000516360"/>
    </source>
</evidence>
<keyword evidence="4 6" id="KW-0288">FMN</keyword>
<keyword evidence="1 6" id="KW-0813">Transport</keyword>
<keyword evidence="2 6" id="KW-0597">Phosphoprotein</keyword>
<keyword evidence="5 6" id="KW-0249">Electron transport</keyword>
<comment type="function">
    <text evidence="6">Part of a membrane-bound complex that couples electron transfer with translocation of ions across the membrane.</text>
</comment>
<dbReference type="NCBIfam" id="TIGR01947">
    <property type="entry name" value="rnfG"/>
    <property type="match status" value="1"/>
</dbReference>
<dbReference type="GO" id="GO:0009055">
    <property type="term" value="F:electron transfer activity"/>
    <property type="evidence" value="ECO:0007669"/>
    <property type="project" value="InterPro"/>
</dbReference>
<keyword evidence="6 7" id="KW-0472">Membrane</keyword>
<name>A0A7G1H3D4_9BACT</name>
<comment type="cofactor">
    <cofactor evidence="6">
        <name>FMN</name>
        <dbReference type="ChEBI" id="CHEBI:58210"/>
    </cofactor>
</comment>
<organism evidence="9 10">
    <name type="scientific">Dissulfurispira thermophila</name>
    <dbReference type="NCBI Taxonomy" id="2715679"/>
    <lineage>
        <taxon>Bacteria</taxon>
        <taxon>Pseudomonadati</taxon>
        <taxon>Nitrospirota</taxon>
        <taxon>Thermodesulfovibrionia</taxon>
        <taxon>Thermodesulfovibrionales</taxon>
        <taxon>Dissulfurispiraceae</taxon>
        <taxon>Dissulfurispira</taxon>
    </lineage>
</organism>
<dbReference type="EC" id="7.-.-.-" evidence="6"/>
<dbReference type="PANTHER" id="PTHR36118">
    <property type="entry name" value="ION-TRANSLOCATING OXIDOREDUCTASE COMPLEX SUBUNIT G"/>
    <property type="match status" value="1"/>
</dbReference>
<reference evidence="9 10" key="1">
    <citation type="submission" date="2020-03" db="EMBL/GenBank/DDBJ databases">
        <title>Complete genome sequences of two sulfur-disproportionating bacterial strains T55J and Mzg5.</title>
        <authorList>
            <person name="Umezawa K."/>
            <person name="Kojima H."/>
            <person name="Kato Y."/>
            <person name="Fukui M."/>
        </authorList>
    </citation>
    <scope>NUCLEOTIDE SEQUENCE [LARGE SCALE GENOMIC DNA]</scope>
    <source>
        <strain evidence="9 10">T55J</strain>
    </source>
</reference>
<dbReference type="PANTHER" id="PTHR36118:SF1">
    <property type="entry name" value="ION-TRANSLOCATING OXIDOREDUCTASE COMPLEX SUBUNIT G"/>
    <property type="match status" value="1"/>
</dbReference>
<evidence type="ECO:0000256" key="2">
    <source>
        <dbReference type="ARBA" id="ARBA00022553"/>
    </source>
</evidence>
<comment type="subunit">
    <text evidence="6">The complex is composed of six subunits: RnfA, RnfB, RnfC, RnfD, RnfE and RnfG.</text>
</comment>
<keyword evidence="6 7" id="KW-0812">Transmembrane</keyword>
<keyword evidence="6" id="KW-1278">Translocase</keyword>
<dbReference type="InterPro" id="IPR007329">
    <property type="entry name" value="FMN-bd"/>
</dbReference>
<dbReference type="EMBL" id="AP022873">
    <property type="protein sequence ID" value="BCB97324.1"/>
    <property type="molecule type" value="Genomic_DNA"/>
</dbReference>
<proteinExistence type="inferred from homology"/>
<evidence type="ECO:0000256" key="4">
    <source>
        <dbReference type="ARBA" id="ARBA00022643"/>
    </source>
</evidence>
<evidence type="ECO:0000259" key="8">
    <source>
        <dbReference type="SMART" id="SM00900"/>
    </source>
</evidence>
<dbReference type="Pfam" id="PF04205">
    <property type="entry name" value="FMN_bind"/>
    <property type="match status" value="1"/>
</dbReference>
<feature type="transmembrane region" description="Helical" evidence="7">
    <location>
        <begin position="9"/>
        <end position="29"/>
    </location>
</feature>
<gene>
    <name evidence="6 9" type="primary">rnfG</name>
    <name evidence="9" type="ORF">JZK55_22460</name>
</gene>
<feature type="domain" description="FMN-binding" evidence="8">
    <location>
        <begin position="92"/>
        <end position="180"/>
    </location>
</feature>
<protein>
    <recommendedName>
        <fullName evidence="6">Ion-translocating oxidoreductase complex subunit G</fullName>
        <ecNumber evidence="6">7.-.-.-</ecNumber>
    </recommendedName>
    <alternativeName>
        <fullName evidence="6">Rnf electron transport complex subunit G</fullName>
    </alternativeName>
</protein>
<accession>A0A7G1H3D4</accession>